<gene>
    <name evidence="2" type="ORF">BS78_K156400</name>
</gene>
<dbReference type="AlphaFoldDB" id="A0A9W7X7T4"/>
<accession>A0A9W7X7T4</accession>
<evidence type="ECO:0000256" key="1">
    <source>
        <dbReference type="SAM" id="MobiDB-lite"/>
    </source>
</evidence>
<evidence type="ECO:0000313" key="2">
    <source>
        <dbReference type="EMBL" id="KAJ1253909.1"/>
    </source>
</evidence>
<reference evidence="2 3" key="1">
    <citation type="submission" date="2022-10" db="EMBL/GenBank/DDBJ databases">
        <title>WGS assembly of Paspalum vaginatum 540-79.</title>
        <authorList>
            <person name="Sun G."/>
            <person name="Wase N."/>
            <person name="Shu S."/>
            <person name="Jenkins J."/>
            <person name="Zhou B."/>
            <person name="Torres-Rodriguez J."/>
            <person name="Chen C."/>
            <person name="Sandor L."/>
            <person name="Plott C."/>
            <person name="Yoshinga Y."/>
            <person name="Daum C."/>
            <person name="Qi P."/>
            <person name="Barry K."/>
            <person name="Lipzen A."/>
            <person name="Berry L."/>
            <person name="Pedersen C."/>
            <person name="Gottilla T."/>
            <person name="Foltz A."/>
            <person name="Yu H."/>
            <person name="O'Malley R."/>
            <person name="Zhang C."/>
            <person name="Devos K."/>
            <person name="Sigmon B."/>
            <person name="Yu B."/>
            <person name="Obata T."/>
            <person name="Schmutz J."/>
            <person name="Schnable J."/>
        </authorList>
    </citation>
    <scope>NUCLEOTIDE SEQUENCE [LARGE SCALE GENOMIC DNA]</scope>
    <source>
        <strain evidence="3">cv. 540-79</strain>
    </source>
</reference>
<dbReference type="Proteomes" id="UP001164776">
    <property type="component" value="Unassembled WGS sequence"/>
</dbReference>
<proteinExistence type="predicted"/>
<organism evidence="2 3">
    <name type="scientific">Paspalum vaginatum</name>
    <name type="common">seashore paspalum</name>
    <dbReference type="NCBI Taxonomy" id="158149"/>
    <lineage>
        <taxon>Eukaryota</taxon>
        <taxon>Viridiplantae</taxon>
        <taxon>Streptophyta</taxon>
        <taxon>Embryophyta</taxon>
        <taxon>Tracheophyta</taxon>
        <taxon>Spermatophyta</taxon>
        <taxon>Magnoliopsida</taxon>
        <taxon>Liliopsida</taxon>
        <taxon>Poales</taxon>
        <taxon>Poaceae</taxon>
        <taxon>PACMAD clade</taxon>
        <taxon>Panicoideae</taxon>
        <taxon>Andropogonodae</taxon>
        <taxon>Paspaleae</taxon>
        <taxon>Paspalinae</taxon>
        <taxon>Paspalum</taxon>
    </lineage>
</organism>
<feature type="region of interest" description="Disordered" evidence="1">
    <location>
        <begin position="1"/>
        <end position="66"/>
    </location>
</feature>
<keyword evidence="3" id="KW-1185">Reference proteome</keyword>
<dbReference type="EMBL" id="MU630515">
    <property type="protein sequence ID" value="KAJ1253909.1"/>
    <property type="molecule type" value="Genomic_DNA"/>
</dbReference>
<sequence>MSQSIVLSRPRAPRPPSAGRRIWLISRAPPPARAPRRKRPAAGSGSSAGLLRLQGAPRRKRRPISWIHHQVSPSPLGLLCI</sequence>
<evidence type="ECO:0000313" key="3">
    <source>
        <dbReference type="Proteomes" id="UP001164776"/>
    </source>
</evidence>
<protein>
    <submittedName>
        <fullName evidence="2">Uncharacterized protein</fullName>
    </submittedName>
</protein>
<name>A0A9W7X7T4_9POAL</name>
<comment type="caution">
    <text evidence="2">The sequence shown here is derived from an EMBL/GenBank/DDBJ whole genome shotgun (WGS) entry which is preliminary data.</text>
</comment>